<evidence type="ECO:0000256" key="1">
    <source>
        <dbReference type="SAM" id="Phobius"/>
    </source>
</evidence>
<dbReference type="KEGG" id="brh:RBRH_00032"/>
<feature type="transmembrane region" description="Helical" evidence="1">
    <location>
        <begin position="34"/>
        <end position="55"/>
    </location>
</feature>
<accession>E5AT37</accession>
<name>E5AT37_MYCRK</name>
<sequence>MLKYFVKNKNPDGLRHQFRCAFSRLPTYTRAAPFVYAFYPIINFMLNMSFCIFLLQSKPFGKFNAVGGILL</sequence>
<dbReference type="Proteomes" id="UP000007437">
    <property type="component" value="Chromosome"/>
</dbReference>
<dbReference type="EMBL" id="FR687359">
    <property type="protein sequence ID" value="CBW73579.1"/>
    <property type="molecule type" value="Genomic_DNA"/>
</dbReference>
<dbReference type="STRING" id="882378.RBRH_00032"/>
<dbReference type="AlphaFoldDB" id="E5AT37"/>
<dbReference type="HOGENOM" id="CLU_2732328_0_0_4"/>
<organism evidence="2 3">
    <name type="scientific">Mycetohabitans rhizoxinica (strain DSM 19002 / CIP 109453 / HKI 454)</name>
    <name type="common">Paraburkholderia rhizoxinica</name>
    <dbReference type="NCBI Taxonomy" id="882378"/>
    <lineage>
        <taxon>Bacteria</taxon>
        <taxon>Pseudomonadati</taxon>
        <taxon>Pseudomonadota</taxon>
        <taxon>Betaproteobacteria</taxon>
        <taxon>Burkholderiales</taxon>
        <taxon>Burkholderiaceae</taxon>
        <taxon>Mycetohabitans</taxon>
    </lineage>
</organism>
<reference evidence="2 3" key="1">
    <citation type="journal article" date="2011" name="J. Bacteriol.">
        <title>Complete genome sequence of Burkholderia rhizoxinica, an endosymbiont of Rhizopus microsporus.</title>
        <authorList>
            <person name="Lackner G."/>
            <person name="Moebius N."/>
            <person name="Partida-Martinez L."/>
            <person name="Hertweck C."/>
        </authorList>
    </citation>
    <scope>NUCLEOTIDE SEQUENCE [LARGE SCALE GENOMIC DNA]</scope>
    <source>
        <strain evidence="3">DSM 19002 / CIP 109453 / HKI 454</strain>
    </source>
</reference>
<protein>
    <submittedName>
        <fullName evidence="2">Uncharacterized protein</fullName>
    </submittedName>
</protein>
<evidence type="ECO:0000313" key="2">
    <source>
        <dbReference type="EMBL" id="CBW73579.1"/>
    </source>
</evidence>
<proteinExistence type="predicted"/>
<keyword evidence="1" id="KW-0812">Transmembrane</keyword>
<keyword evidence="1" id="KW-0472">Membrane</keyword>
<keyword evidence="1" id="KW-1133">Transmembrane helix</keyword>
<gene>
    <name evidence="2" type="ordered locus">RBRH_00032</name>
</gene>
<evidence type="ECO:0000313" key="3">
    <source>
        <dbReference type="Proteomes" id="UP000007437"/>
    </source>
</evidence>